<name>A0A859FJH4_9BACI</name>
<sequence>MKRQFTVWFVVMLVLSMLVQPVGLAGGFKSPGNDLEPGAISIGATPAVVDPNKPVIVFVQGLTNDSTVWYQNNNMYNLAVQAGYQTAFVELFDSGGTPQSYWDNGALLADQLQQISNYFGGKKLTVVAYSKGGVDTQVALIHEGKYPLVSNVITLGSPHYGSELADLANSSGLGWLADLIGQNSPGTQSLQTATMNYFRSITDNRFERSQNNYYTIAGNRTGPAFSSYWFGSGFISGPSDGVVSVASATLPYAPMLAVGNWNHGEVNIGSNVFSIFRPQLTIGSFRVAQMEEAAREQAKVAEEELQVLVRGGEQFGEASETFYVEEEATGIVINWLSATEHDTLDLLAPGETTVETFHVESVADETMFFEGAYHHTVELDDPLAGEWTVSTATEEASAYAMLVTFDSLLNEQLHVTQSGDLKEITVEQDAPDRAQARGVSRDVMLDYDITFTPEEEAETNLFGQRQTAINEQSNQVKVPELGEGLYTVTADVEGESASGTRFERTLITSIYIDEEGNTY</sequence>
<dbReference type="GO" id="GO:0016787">
    <property type="term" value="F:hydrolase activity"/>
    <property type="evidence" value="ECO:0007669"/>
    <property type="project" value="UniProtKB-KW"/>
</dbReference>
<proteinExistence type="predicted"/>
<dbReference type="Proteomes" id="UP000318138">
    <property type="component" value="Chromosome"/>
</dbReference>
<dbReference type="AlphaFoldDB" id="A0A859FJH4"/>
<dbReference type="EMBL" id="CP041372">
    <property type="protein sequence ID" value="QKS72954.1"/>
    <property type="molecule type" value="Genomic_DNA"/>
</dbReference>
<keyword evidence="1" id="KW-0378">Hydrolase</keyword>
<dbReference type="SUPFAM" id="SSF53474">
    <property type="entry name" value="alpha/beta-Hydrolases"/>
    <property type="match status" value="1"/>
</dbReference>
<dbReference type="KEGG" id="psua:FLK61_40870"/>
<dbReference type="PANTHER" id="PTHR37946">
    <property type="entry name" value="SLL1969 PROTEIN"/>
    <property type="match status" value="1"/>
</dbReference>
<accession>A0A859FJH4</accession>
<keyword evidence="2" id="KW-1185">Reference proteome</keyword>
<organism evidence="1 2">
    <name type="scientific">Paenalkalicoccus suaedae</name>
    <dbReference type="NCBI Taxonomy" id="2592382"/>
    <lineage>
        <taxon>Bacteria</taxon>
        <taxon>Bacillati</taxon>
        <taxon>Bacillota</taxon>
        <taxon>Bacilli</taxon>
        <taxon>Bacillales</taxon>
        <taxon>Bacillaceae</taxon>
        <taxon>Paenalkalicoccus</taxon>
    </lineage>
</organism>
<evidence type="ECO:0000313" key="2">
    <source>
        <dbReference type="Proteomes" id="UP000318138"/>
    </source>
</evidence>
<protein>
    <submittedName>
        <fullName evidence="1">Alpha/beta fold hydrolase</fullName>
    </submittedName>
</protein>
<dbReference type="RefSeq" id="WP_176010921.1">
    <property type="nucleotide sequence ID" value="NZ_CP041372.2"/>
</dbReference>
<dbReference type="PANTHER" id="PTHR37946:SF1">
    <property type="entry name" value="SLL1969 PROTEIN"/>
    <property type="match status" value="1"/>
</dbReference>
<evidence type="ECO:0000313" key="1">
    <source>
        <dbReference type="EMBL" id="QKS72954.1"/>
    </source>
</evidence>
<dbReference type="InterPro" id="IPR029058">
    <property type="entry name" value="AB_hydrolase_fold"/>
</dbReference>
<gene>
    <name evidence="1" type="ORF">FLK61_40870</name>
</gene>
<dbReference type="Gene3D" id="3.40.50.1820">
    <property type="entry name" value="alpha/beta hydrolase"/>
    <property type="match status" value="1"/>
</dbReference>
<reference evidence="2" key="1">
    <citation type="submission" date="2019-07" db="EMBL/GenBank/DDBJ databases">
        <title>Bacillus alkalisoli sp. nov. isolated from saline soil.</title>
        <authorList>
            <person name="Sun J.-Q."/>
            <person name="Xu L."/>
        </authorList>
    </citation>
    <scope>NUCLEOTIDE SEQUENCE [LARGE SCALE GENOMIC DNA]</scope>
    <source>
        <strain evidence="2">M4U3P1</strain>
    </source>
</reference>